<dbReference type="EMBL" id="JYDQ01001294">
    <property type="protein sequence ID" value="KRY05468.1"/>
    <property type="molecule type" value="Genomic_DNA"/>
</dbReference>
<gene>
    <name evidence="1" type="ORF">T12_2334</name>
    <name evidence="2" type="ORF">T12_7123</name>
</gene>
<accession>A0A0V0YZ93</accession>
<evidence type="ECO:0000313" key="3">
    <source>
        <dbReference type="Proteomes" id="UP000054783"/>
    </source>
</evidence>
<keyword evidence="3" id="KW-1185">Reference proteome</keyword>
<feature type="non-terminal residue" evidence="1">
    <location>
        <position position="1"/>
    </location>
</feature>
<dbReference type="AlphaFoldDB" id="A0A0V0YZ93"/>
<evidence type="ECO:0000313" key="1">
    <source>
        <dbReference type="EMBL" id="KRY05468.1"/>
    </source>
</evidence>
<protein>
    <submittedName>
        <fullName evidence="1">Uncharacterized protein</fullName>
    </submittedName>
</protein>
<comment type="caution">
    <text evidence="1">The sequence shown here is derived from an EMBL/GenBank/DDBJ whole genome shotgun (WGS) entry which is preliminary data.</text>
</comment>
<feature type="non-terminal residue" evidence="1">
    <location>
        <position position="99"/>
    </location>
</feature>
<sequence length="99" mass="10969">DHRAIENSASTNHVWCERKETTGANVGRNAKRHTTRLVYKNTATRNNRFIDNKHVNGGSSECTVILSVMYHSNVSGRFSSGLRSLPSSAPSFSVVFVVF</sequence>
<proteinExistence type="predicted"/>
<reference evidence="1 3" key="1">
    <citation type="submission" date="2015-01" db="EMBL/GenBank/DDBJ databases">
        <title>Evolution of Trichinella species and genotypes.</title>
        <authorList>
            <person name="Korhonen P.K."/>
            <person name="Edoardo P."/>
            <person name="Giuseppe L.R."/>
            <person name="Gasser R.B."/>
        </authorList>
    </citation>
    <scope>NUCLEOTIDE SEQUENCE [LARGE SCALE GENOMIC DNA]</scope>
    <source>
        <strain evidence="1">ISS2496</strain>
    </source>
</reference>
<name>A0A0V0YZ93_9BILA</name>
<organism evidence="1 3">
    <name type="scientific">Trichinella patagoniensis</name>
    <dbReference type="NCBI Taxonomy" id="990121"/>
    <lineage>
        <taxon>Eukaryota</taxon>
        <taxon>Metazoa</taxon>
        <taxon>Ecdysozoa</taxon>
        <taxon>Nematoda</taxon>
        <taxon>Enoplea</taxon>
        <taxon>Dorylaimia</taxon>
        <taxon>Trichinellida</taxon>
        <taxon>Trichinellidae</taxon>
        <taxon>Trichinella</taxon>
    </lineage>
</organism>
<dbReference type="Proteomes" id="UP000054783">
    <property type="component" value="Unassembled WGS sequence"/>
</dbReference>
<dbReference type="EMBL" id="JYDQ01001293">
    <property type="protein sequence ID" value="KRY05471.1"/>
    <property type="molecule type" value="Genomic_DNA"/>
</dbReference>
<evidence type="ECO:0000313" key="2">
    <source>
        <dbReference type="EMBL" id="KRY05471.1"/>
    </source>
</evidence>